<dbReference type="PANTHER" id="PTHR31635:SF196">
    <property type="entry name" value="REVERSE TRANSCRIPTASE DOMAIN-CONTAINING PROTEIN-RELATED"/>
    <property type="match status" value="1"/>
</dbReference>
<feature type="domain" description="Reverse transcriptase" evidence="2">
    <location>
        <begin position="268"/>
        <end position="546"/>
    </location>
</feature>
<dbReference type="EMBL" id="JBJQOH010000003">
    <property type="protein sequence ID" value="KAL3692858.1"/>
    <property type="molecule type" value="Genomic_DNA"/>
</dbReference>
<dbReference type="PANTHER" id="PTHR31635">
    <property type="entry name" value="REVERSE TRANSCRIPTASE DOMAIN-CONTAINING PROTEIN-RELATED"/>
    <property type="match status" value="1"/>
</dbReference>
<gene>
    <name evidence="3" type="ORF">R1sor_006509</name>
</gene>
<evidence type="ECO:0000313" key="3">
    <source>
        <dbReference type="EMBL" id="KAL3692858.1"/>
    </source>
</evidence>
<comment type="caution">
    <text evidence="3">The sequence shown here is derived from an EMBL/GenBank/DDBJ whole genome shotgun (WGS) entry which is preliminary data.</text>
</comment>
<dbReference type="Pfam" id="PF00078">
    <property type="entry name" value="RVT_1"/>
    <property type="match status" value="1"/>
</dbReference>
<protein>
    <recommendedName>
        <fullName evidence="2">Reverse transcriptase domain-containing protein</fullName>
    </recommendedName>
</protein>
<keyword evidence="4" id="KW-1185">Reference proteome</keyword>
<dbReference type="InterPro" id="IPR038956">
    <property type="entry name" value="LEA_5"/>
</dbReference>
<dbReference type="SUPFAM" id="SSF56672">
    <property type="entry name" value="DNA/RNA polymerases"/>
    <property type="match status" value="1"/>
</dbReference>
<evidence type="ECO:0000313" key="4">
    <source>
        <dbReference type="Proteomes" id="UP001633002"/>
    </source>
</evidence>
<dbReference type="CDD" id="cd01650">
    <property type="entry name" value="RT_nLTR_like"/>
    <property type="match status" value="1"/>
</dbReference>
<dbReference type="Proteomes" id="UP001633002">
    <property type="component" value="Unassembled WGS sequence"/>
</dbReference>
<dbReference type="InterPro" id="IPR000477">
    <property type="entry name" value="RT_dom"/>
</dbReference>
<feature type="compositionally biased region" description="Low complexity" evidence="1">
    <location>
        <begin position="1"/>
        <end position="17"/>
    </location>
</feature>
<accession>A0ABD3HN79</accession>
<sequence>MHSTNEESGGEAASKGGQTRASQLGTEGYQAMGKKGGHMHSTNEESGGEAASKKGVEIDESKMCVDMSGSRFIEGLLVLAEKVNIRYVLINVSENQANPANVHTQLKLETAQNALNVWEGEKARWMQRHLDKKYEDFGERSSHLFFNSLKARRKQMEINVLQDEHGVQHSDQDKLLDLTAQYFSSILQEPPPQIEQTEAADRLLSQVQAQVTPSERDNLQSAFTAEELLEAAKLLSKSKCPGPDGVPLEFFLTFWDTICPLLFTATIEAFQQQAMPPFFNKGMITLLQNDGDVTLLKNKRPITLLNTVYKIWAKVLQRRLSPVLKRVITWEQNAFIPGRQLHSTVFLCNEAIFQAKVTEQDSVFLKIDFKKAFDTLRWDFLYEAMQRMQFGEIFISYVKTLNNSASSCVRVNSTCSRSFAILRLVRQGCPLSPLLFTVAIQVLTYVINRMLAENQLKGIELQDIGIQYCQGYFADDSHLLLTAERQNLTNAKNLIHSFGLASGLNVQWEKSNARWISSRARPDWLQKLGWEWGTQDRSEKLLGFTSQMGWTRTAYTKRR</sequence>
<dbReference type="Pfam" id="PF00477">
    <property type="entry name" value="LEA_5"/>
    <property type="match status" value="1"/>
</dbReference>
<dbReference type="AlphaFoldDB" id="A0ABD3HN79"/>
<dbReference type="PROSITE" id="PS50878">
    <property type="entry name" value="RT_POL"/>
    <property type="match status" value="1"/>
</dbReference>
<name>A0ABD3HN79_9MARC</name>
<reference evidence="3 4" key="1">
    <citation type="submission" date="2024-09" db="EMBL/GenBank/DDBJ databases">
        <title>Chromosome-scale assembly of Riccia sorocarpa.</title>
        <authorList>
            <person name="Paukszto L."/>
        </authorList>
    </citation>
    <scope>NUCLEOTIDE SEQUENCE [LARGE SCALE GENOMIC DNA]</scope>
    <source>
        <strain evidence="3">LP-2024</strain>
        <tissue evidence="3">Aerial parts of the thallus</tissue>
    </source>
</reference>
<evidence type="ECO:0000256" key="1">
    <source>
        <dbReference type="SAM" id="MobiDB-lite"/>
    </source>
</evidence>
<organism evidence="3 4">
    <name type="scientific">Riccia sorocarpa</name>
    <dbReference type="NCBI Taxonomy" id="122646"/>
    <lineage>
        <taxon>Eukaryota</taxon>
        <taxon>Viridiplantae</taxon>
        <taxon>Streptophyta</taxon>
        <taxon>Embryophyta</taxon>
        <taxon>Marchantiophyta</taxon>
        <taxon>Marchantiopsida</taxon>
        <taxon>Marchantiidae</taxon>
        <taxon>Marchantiales</taxon>
        <taxon>Ricciaceae</taxon>
        <taxon>Riccia</taxon>
    </lineage>
</organism>
<proteinExistence type="predicted"/>
<dbReference type="InterPro" id="IPR043502">
    <property type="entry name" value="DNA/RNA_pol_sf"/>
</dbReference>
<feature type="region of interest" description="Disordered" evidence="1">
    <location>
        <begin position="1"/>
        <end position="55"/>
    </location>
</feature>
<evidence type="ECO:0000259" key="2">
    <source>
        <dbReference type="PROSITE" id="PS50878"/>
    </source>
</evidence>